<reference evidence="3" key="1">
    <citation type="submission" date="2012-06" db="EMBL/GenBank/DDBJ databases">
        <title>The genome sequence of Coniosporium apollinis CBS 100218.</title>
        <authorList>
            <consortium name="The Broad Institute Genome Sequencing Platform"/>
            <person name="Cuomo C."/>
            <person name="Gorbushina A."/>
            <person name="Noack S."/>
            <person name="Walker B."/>
            <person name="Young S.K."/>
            <person name="Zeng Q."/>
            <person name="Gargeya S."/>
            <person name="Fitzgerald M."/>
            <person name="Haas B."/>
            <person name="Abouelleil A."/>
            <person name="Alvarado L."/>
            <person name="Arachchi H.M."/>
            <person name="Berlin A.M."/>
            <person name="Chapman S.B."/>
            <person name="Goldberg J."/>
            <person name="Griggs A."/>
            <person name="Gujja S."/>
            <person name="Hansen M."/>
            <person name="Howarth C."/>
            <person name="Imamovic A."/>
            <person name="Larimer J."/>
            <person name="McCowan C."/>
            <person name="Montmayeur A."/>
            <person name="Murphy C."/>
            <person name="Neiman D."/>
            <person name="Pearson M."/>
            <person name="Priest M."/>
            <person name="Roberts A."/>
            <person name="Saif S."/>
            <person name="Shea T."/>
            <person name="Sisk P."/>
            <person name="Sykes S."/>
            <person name="Wortman J."/>
            <person name="Nusbaum C."/>
            <person name="Birren B."/>
        </authorList>
    </citation>
    <scope>NUCLEOTIDE SEQUENCE [LARGE SCALE GENOMIC DNA]</scope>
    <source>
        <strain evidence="3">CBS 100218</strain>
    </source>
</reference>
<dbReference type="Gene3D" id="3.40.50.1240">
    <property type="entry name" value="Phosphoglycerate mutase-like"/>
    <property type="match status" value="2"/>
</dbReference>
<feature type="compositionally biased region" description="Low complexity" evidence="1">
    <location>
        <begin position="565"/>
        <end position="581"/>
    </location>
</feature>
<dbReference type="InterPro" id="IPR013078">
    <property type="entry name" value="His_Pase_superF_clade-1"/>
</dbReference>
<feature type="region of interest" description="Disordered" evidence="1">
    <location>
        <begin position="561"/>
        <end position="610"/>
    </location>
</feature>
<feature type="compositionally biased region" description="Basic residues" evidence="1">
    <location>
        <begin position="678"/>
        <end position="688"/>
    </location>
</feature>
<dbReference type="GeneID" id="19905133"/>
<dbReference type="PANTHER" id="PTHR16469">
    <property type="entry name" value="UBIQUITIN-ASSOCIATED AND SH3 DOMAIN-CONTAINING BA-RELATED"/>
    <property type="match status" value="1"/>
</dbReference>
<dbReference type="HOGENOM" id="CLU_018502_1_0_1"/>
<evidence type="ECO:0000313" key="2">
    <source>
        <dbReference type="EMBL" id="EON68564.1"/>
    </source>
</evidence>
<dbReference type="Proteomes" id="UP000016924">
    <property type="component" value="Unassembled WGS sequence"/>
</dbReference>
<dbReference type="PANTHER" id="PTHR16469:SF27">
    <property type="entry name" value="UBIQUITIN-ASSOCIATED AND SH3 DOMAIN-CONTAINING BA-RELATED"/>
    <property type="match status" value="1"/>
</dbReference>
<feature type="compositionally biased region" description="Basic and acidic residues" evidence="1">
    <location>
        <begin position="135"/>
        <end position="151"/>
    </location>
</feature>
<dbReference type="EMBL" id="JH767598">
    <property type="protein sequence ID" value="EON68564.1"/>
    <property type="molecule type" value="Genomic_DNA"/>
</dbReference>
<protein>
    <recommendedName>
        <fullName evidence="4">Phosphoglycerate mutase</fullName>
    </recommendedName>
</protein>
<feature type="region of interest" description="Disordered" evidence="1">
    <location>
        <begin position="289"/>
        <end position="318"/>
    </location>
</feature>
<proteinExistence type="predicted"/>
<dbReference type="SUPFAM" id="SSF53254">
    <property type="entry name" value="Phosphoglycerate mutase-like"/>
    <property type="match status" value="1"/>
</dbReference>
<sequence length="688" mass="74600">MPRAPAVVIIARHGARLDAADKTWHLTSPAPYDPPLTYGGWTQSKALGTKIASLLHAREQASGENQPNAASSDGLDSFDFGALDGSTTFSDEPRGRSSKKRKYQVVIHSSPFLRCVQTSVAISAGIAQFQTSPARSRERSVSSESRRERLHPPGSPRQRATEGRSPALAPILEPEHEPAPAVLRRSLKRKGIRKSVLRIDAFLGEWLSPEYFDLITPPPNSVLMVAAAKAELLRREEHMDASQNMGNLKGYFPGGWVKTGGATTPASNGRNTPVEEGPLADISSLGHALPRRDRASSHSSVDSASSRHGQRSTLTVSTSTVVDSGIYQPPIPTYALGGSEPIPRGYVAHARDACVDVDYKWDSMREPQNWPDGGEYGEEWSHMHKRFRKGLNEMILWYKKHGLQRAVDDDEVVTYTQDDDEDTDIVLVLVTHGAGCNALIGGLTNQPVLLDVGMASLTMAVRKDNVDRKPLVDSTNGSNGHPYRRRSSIDLGLSSEYDMKLVASSDHLRTGADSAKMAALRSPKLVAHIPEYRRRFGSHSGSPIDSPLSIGEPMRSMNSALGSIRRSSTTGAASATAPRSPITTGRNTPTSSMSGLWNSPRLEGLPEASSSLGREVVWSAGGDAATDAEQSKLPPPAAEEKENDVLAPLPPPNHRRSVTQHGLWGSVPSGDRNERDKGPKRRWTIVNE</sequence>
<feature type="compositionally biased region" description="Polar residues" evidence="1">
    <location>
        <begin position="582"/>
        <end position="597"/>
    </location>
</feature>
<dbReference type="OMA" id="WDSMRAP"/>
<dbReference type="InterPro" id="IPR051710">
    <property type="entry name" value="Phosphatase_SH3-domain"/>
</dbReference>
<feature type="region of interest" description="Disordered" evidence="1">
    <location>
        <begin position="623"/>
        <end position="688"/>
    </location>
</feature>
<evidence type="ECO:0000313" key="3">
    <source>
        <dbReference type="Proteomes" id="UP000016924"/>
    </source>
</evidence>
<dbReference type="RefSeq" id="XP_007783881.1">
    <property type="nucleotide sequence ID" value="XM_007785691.1"/>
</dbReference>
<dbReference type="OrthoDB" id="3898179at2759"/>
<feature type="region of interest" description="Disordered" evidence="1">
    <location>
        <begin position="536"/>
        <end position="555"/>
    </location>
</feature>
<evidence type="ECO:0008006" key="4">
    <source>
        <dbReference type="Google" id="ProtNLM"/>
    </source>
</evidence>
<feature type="region of interest" description="Disordered" evidence="1">
    <location>
        <begin position="128"/>
        <end position="164"/>
    </location>
</feature>
<organism evidence="2 3">
    <name type="scientific">Coniosporium apollinis (strain CBS 100218)</name>
    <name type="common">Rock-inhabiting black yeast</name>
    <dbReference type="NCBI Taxonomy" id="1168221"/>
    <lineage>
        <taxon>Eukaryota</taxon>
        <taxon>Fungi</taxon>
        <taxon>Dikarya</taxon>
        <taxon>Ascomycota</taxon>
        <taxon>Pezizomycotina</taxon>
        <taxon>Dothideomycetes</taxon>
        <taxon>Dothideomycetes incertae sedis</taxon>
        <taxon>Coniosporium</taxon>
    </lineage>
</organism>
<feature type="compositionally biased region" description="Low complexity" evidence="1">
    <location>
        <begin position="297"/>
        <end position="318"/>
    </location>
</feature>
<evidence type="ECO:0000256" key="1">
    <source>
        <dbReference type="SAM" id="MobiDB-lite"/>
    </source>
</evidence>
<dbReference type="STRING" id="1168221.R7Z3G5"/>
<dbReference type="SMART" id="SM00855">
    <property type="entry name" value="PGAM"/>
    <property type="match status" value="1"/>
</dbReference>
<dbReference type="InterPro" id="IPR029033">
    <property type="entry name" value="His_PPase_superfam"/>
</dbReference>
<accession>R7Z3G5</accession>
<name>R7Z3G5_CONA1</name>
<gene>
    <name evidence="2" type="ORF">W97_07822</name>
</gene>
<dbReference type="eggNOG" id="ENOG502QU7B">
    <property type="taxonomic scope" value="Eukaryota"/>
</dbReference>
<keyword evidence="3" id="KW-1185">Reference proteome</keyword>
<dbReference type="AlphaFoldDB" id="R7Z3G5"/>